<evidence type="ECO:0000313" key="6">
    <source>
        <dbReference type="EMBL" id="STI80188.1"/>
    </source>
</evidence>
<evidence type="ECO:0000256" key="5">
    <source>
        <dbReference type="SAM" id="Phobius"/>
    </source>
</evidence>
<dbReference type="Proteomes" id="UP000254405">
    <property type="component" value="Unassembled WGS sequence"/>
</dbReference>
<comment type="subcellular location">
    <subcellularLocation>
        <location evidence="1">Membrane</location>
        <topology evidence="1">Multi-pass membrane protein</topology>
    </subcellularLocation>
</comment>
<dbReference type="EMBL" id="UGCO01000001">
    <property type="protein sequence ID" value="STI80188.1"/>
    <property type="molecule type" value="Genomic_DNA"/>
</dbReference>
<protein>
    <submittedName>
        <fullName evidence="6">Putative permease</fullName>
    </submittedName>
</protein>
<dbReference type="Pfam" id="PF00860">
    <property type="entry name" value="Xan_ur_permease"/>
    <property type="match status" value="1"/>
</dbReference>
<gene>
    <name evidence="6" type="primary">yjcD_5</name>
    <name evidence="6" type="ORF">NCTC8985_05605</name>
</gene>
<evidence type="ECO:0000256" key="2">
    <source>
        <dbReference type="ARBA" id="ARBA00022692"/>
    </source>
</evidence>
<name>A0A376TTJ1_ECOLX</name>
<keyword evidence="4 5" id="KW-0472">Membrane</keyword>
<sequence>MRTSLCLETSYKHRTPPKPQGALDNYFKNYRSWQYRSSGSTGWLNDLSGHGLFRYRRSGNAGQSRFSSRSCVCCHLSGRGLRLVADGVVGQFANGDWLCDFLDAFTAFSLVLGQQISVPVALGAVFLMGVIFTAISVTGVRTWILRNLPMGIAHVQVSVSACFCC</sequence>
<dbReference type="InterPro" id="IPR006043">
    <property type="entry name" value="NCS2"/>
</dbReference>
<organism evidence="6 7">
    <name type="scientific">Escherichia coli</name>
    <dbReference type="NCBI Taxonomy" id="562"/>
    <lineage>
        <taxon>Bacteria</taxon>
        <taxon>Pseudomonadati</taxon>
        <taxon>Pseudomonadota</taxon>
        <taxon>Gammaproteobacteria</taxon>
        <taxon>Enterobacterales</taxon>
        <taxon>Enterobacteriaceae</taxon>
        <taxon>Escherichia</taxon>
    </lineage>
</organism>
<evidence type="ECO:0000256" key="1">
    <source>
        <dbReference type="ARBA" id="ARBA00004141"/>
    </source>
</evidence>
<evidence type="ECO:0000256" key="3">
    <source>
        <dbReference type="ARBA" id="ARBA00022989"/>
    </source>
</evidence>
<keyword evidence="2 5" id="KW-0812">Transmembrane</keyword>
<keyword evidence="3 5" id="KW-1133">Transmembrane helix</keyword>
<accession>A0A376TTJ1</accession>
<evidence type="ECO:0000313" key="7">
    <source>
        <dbReference type="Proteomes" id="UP000254405"/>
    </source>
</evidence>
<reference evidence="6 7" key="1">
    <citation type="submission" date="2018-06" db="EMBL/GenBank/DDBJ databases">
        <authorList>
            <consortium name="Pathogen Informatics"/>
            <person name="Doyle S."/>
        </authorList>
    </citation>
    <scope>NUCLEOTIDE SEQUENCE [LARGE SCALE GENOMIC DNA]</scope>
    <source>
        <strain evidence="6 7">NCTC8985</strain>
    </source>
</reference>
<dbReference type="GO" id="GO:0015205">
    <property type="term" value="F:nucleobase transmembrane transporter activity"/>
    <property type="evidence" value="ECO:0007669"/>
    <property type="project" value="UniProtKB-ARBA"/>
</dbReference>
<proteinExistence type="predicted"/>
<dbReference type="GO" id="GO:0016020">
    <property type="term" value="C:membrane"/>
    <property type="evidence" value="ECO:0007669"/>
    <property type="project" value="UniProtKB-SubCell"/>
</dbReference>
<feature type="transmembrane region" description="Helical" evidence="5">
    <location>
        <begin position="116"/>
        <end position="140"/>
    </location>
</feature>
<dbReference type="AlphaFoldDB" id="A0A376TTJ1"/>
<evidence type="ECO:0000256" key="4">
    <source>
        <dbReference type="ARBA" id="ARBA00023136"/>
    </source>
</evidence>